<keyword evidence="1" id="KW-0472">Membrane</keyword>
<dbReference type="EMBL" id="JBIPKE010000019">
    <property type="protein sequence ID" value="MFH6985299.1"/>
    <property type="molecule type" value="Genomic_DNA"/>
</dbReference>
<gene>
    <name evidence="4" type="ORF">ACHKAR_17735</name>
</gene>
<keyword evidence="5" id="KW-1185">Reference proteome</keyword>
<evidence type="ECO:0000256" key="1">
    <source>
        <dbReference type="SAM" id="Phobius"/>
    </source>
</evidence>
<evidence type="ECO:0000259" key="3">
    <source>
        <dbReference type="Pfam" id="PF13828"/>
    </source>
</evidence>
<feature type="domain" description="DUF4190" evidence="3">
    <location>
        <begin position="153"/>
        <end position="211"/>
    </location>
</feature>
<keyword evidence="2" id="KW-0732">Signal</keyword>
<keyword evidence="1" id="KW-0812">Transmembrane</keyword>
<feature type="chain" id="PRO_5045105465" evidence="2">
    <location>
        <begin position="26"/>
        <end position="218"/>
    </location>
</feature>
<evidence type="ECO:0000313" key="5">
    <source>
        <dbReference type="Proteomes" id="UP001610063"/>
    </source>
</evidence>
<evidence type="ECO:0000313" key="4">
    <source>
        <dbReference type="EMBL" id="MFH6985299.1"/>
    </source>
</evidence>
<dbReference type="Proteomes" id="UP001610063">
    <property type="component" value="Unassembled WGS sequence"/>
</dbReference>
<dbReference type="InterPro" id="IPR025241">
    <property type="entry name" value="DUF4190"/>
</dbReference>
<keyword evidence="1" id="KW-1133">Transmembrane helix</keyword>
<protein>
    <submittedName>
        <fullName evidence="4">DUF4190 domain-containing protein</fullName>
    </submittedName>
</protein>
<sequence length="218" mass="23928">MKTNTALLLVLMAVLFTACGSTKQAMDCPQFYKKKDRIRSQHVTLKSFKKTRKVAKASQKIQPNQELIDAPGNHYPETVSLYGLTTSPADLITYRYKPYEYEVFELDKEESAEKTLIGDDSPPQKVTSEDELKSAKKDIKEVKNITNSNTKGMARASLILGILSLFIAGIPLGTLAAIFGSISMSKLEYGNGRGMAIAGFIIGLVGIFGTLFFLITMG</sequence>
<dbReference type="RefSeq" id="WP_395418784.1">
    <property type="nucleotide sequence ID" value="NZ_JBIPKE010000019.1"/>
</dbReference>
<dbReference type="PROSITE" id="PS51257">
    <property type="entry name" value="PROKAR_LIPOPROTEIN"/>
    <property type="match status" value="1"/>
</dbReference>
<evidence type="ECO:0000256" key="2">
    <source>
        <dbReference type="SAM" id="SignalP"/>
    </source>
</evidence>
<feature type="transmembrane region" description="Helical" evidence="1">
    <location>
        <begin position="158"/>
        <end position="182"/>
    </location>
</feature>
<dbReference type="Pfam" id="PF13828">
    <property type="entry name" value="DUF4190"/>
    <property type="match status" value="1"/>
</dbReference>
<organism evidence="4 5">
    <name type="scientific">Marinoscillum luteum</name>
    <dbReference type="NCBI Taxonomy" id="861051"/>
    <lineage>
        <taxon>Bacteria</taxon>
        <taxon>Pseudomonadati</taxon>
        <taxon>Bacteroidota</taxon>
        <taxon>Cytophagia</taxon>
        <taxon>Cytophagales</taxon>
        <taxon>Reichenbachiellaceae</taxon>
        <taxon>Marinoscillum</taxon>
    </lineage>
</organism>
<comment type="caution">
    <text evidence="4">The sequence shown here is derived from an EMBL/GenBank/DDBJ whole genome shotgun (WGS) entry which is preliminary data.</text>
</comment>
<accession>A0ABW7NEW5</accession>
<reference evidence="4 5" key="1">
    <citation type="journal article" date="2013" name="Int. J. Syst. Evol. Microbiol.">
        <title>Marinoscillum luteum sp. nov., isolated from marine sediment.</title>
        <authorList>
            <person name="Cha I.T."/>
            <person name="Park S.J."/>
            <person name="Kim S.J."/>
            <person name="Kim J.G."/>
            <person name="Jung M.Y."/>
            <person name="Shin K.S."/>
            <person name="Kwon K.K."/>
            <person name="Yang S.H."/>
            <person name="Seo Y.S."/>
            <person name="Rhee S.K."/>
        </authorList>
    </citation>
    <scope>NUCLEOTIDE SEQUENCE [LARGE SCALE GENOMIC DNA]</scope>
    <source>
        <strain evidence="4 5">KCTC 23939</strain>
    </source>
</reference>
<proteinExistence type="predicted"/>
<name>A0ABW7NEW5_9BACT</name>
<feature type="transmembrane region" description="Helical" evidence="1">
    <location>
        <begin position="194"/>
        <end position="215"/>
    </location>
</feature>
<feature type="signal peptide" evidence="2">
    <location>
        <begin position="1"/>
        <end position="25"/>
    </location>
</feature>